<dbReference type="InterPro" id="IPR037079">
    <property type="entry name" value="AF2212/PG0164-like_sf"/>
</dbReference>
<dbReference type="Proteomes" id="UP001597387">
    <property type="component" value="Unassembled WGS sequence"/>
</dbReference>
<sequence length="171" mass="19236">MKNQDNSATSPMHKFKAEIDIIGINPFVFVPESILTDLFKQAGKDKGKIPVRGTINNSPYKQTLVKYSGDWRLYINTTMLKNSPKRIGETINLSIELDPSDRAIAPHPKLVAALDENPIAKAVFDKLAPSMQNEIVRYISNLKTEESIDRNINRAIQFLLGNGRFVGRDRP</sequence>
<name>A0ABW4ZMP4_9SPHI</name>
<dbReference type="Gene3D" id="2.40.30.100">
    <property type="entry name" value="AF2212/PG0164-like"/>
    <property type="match status" value="1"/>
</dbReference>
<organism evidence="1 2">
    <name type="scientific">Paradesertivirga mongoliensis</name>
    <dbReference type="NCBI Taxonomy" id="2100740"/>
    <lineage>
        <taxon>Bacteria</taxon>
        <taxon>Pseudomonadati</taxon>
        <taxon>Bacteroidota</taxon>
        <taxon>Sphingobacteriia</taxon>
        <taxon>Sphingobacteriales</taxon>
        <taxon>Sphingobacteriaceae</taxon>
        <taxon>Paradesertivirga</taxon>
    </lineage>
</organism>
<reference evidence="2" key="1">
    <citation type="journal article" date="2019" name="Int. J. Syst. Evol. Microbiol.">
        <title>The Global Catalogue of Microorganisms (GCM) 10K type strain sequencing project: providing services to taxonomists for standard genome sequencing and annotation.</title>
        <authorList>
            <consortium name="The Broad Institute Genomics Platform"/>
            <consortium name="The Broad Institute Genome Sequencing Center for Infectious Disease"/>
            <person name="Wu L."/>
            <person name="Ma J."/>
        </authorList>
    </citation>
    <scope>NUCLEOTIDE SEQUENCE [LARGE SCALE GENOMIC DNA]</scope>
    <source>
        <strain evidence="2">KCTC 42217</strain>
    </source>
</reference>
<dbReference type="Pfam" id="PF13376">
    <property type="entry name" value="OmdA"/>
    <property type="match status" value="1"/>
</dbReference>
<comment type="caution">
    <text evidence="1">The sequence shown here is derived from an EMBL/GenBank/DDBJ whole genome shotgun (WGS) entry which is preliminary data.</text>
</comment>
<dbReference type="EMBL" id="JBHUHZ010000002">
    <property type="protein sequence ID" value="MFD2163154.1"/>
    <property type="molecule type" value="Genomic_DNA"/>
</dbReference>
<protein>
    <submittedName>
        <fullName evidence="1">YdeI/OmpD-associated family protein</fullName>
    </submittedName>
</protein>
<proteinExistence type="predicted"/>
<evidence type="ECO:0000313" key="1">
    <source>
        <dbReference type="EMBL" id="MFD2163154.1"/>
    </source>
</evidence>
<dbReference type="SUPFAM" id="SSF141694">
    <property type="entry name" value="AF2212/PG0164-like"/>
    <property type="match status" value="1"/>
</dbReference>
<dbReference type="InterPro" id="IPR015018">
    <property type="entry name" value="DUF1905"/>
</dbReference>
<keyword evidence="2" id="KW-1185">Reference proteome</keyword>
<evidence type="ECO:0000313" key="2">
    <source>
        <dbReference type="Proteomes" id="UP001597387"/>
    </source>
</evidence>
<dbReference type="Pfam" id="PF08922">
    <property type="entry name" value="DUF1905"/>
    <property type="match status" value="1"/>
</dbReference>
<gene>
    <name evidence="1" type="ORF">ACFSJU_12180</name>
</gene>
<dbReference type="RefSeq" id="WP_255901336.1">
    <property type="nucleotide sequence ID" value="NZ_JAFMZO010000002.1"/>
</dbReference>
<accession>A0ABW4ZMP4</accession>